<dbReference type="VEuPathDB" id="FungiDB:H257_18305"/>
<protein>
    <submittedName>
        <fullName evidence="2">Uncharacterized protein</fullName>
    </submittedName>
</protein>
<comment type="caution">
    <text evidence="2">The sequence shown here is derived from an EMBL/GenBank/DDBJ whole genome shotgun (WGS) entry which is preliminary data.</text>
</comment>
<feature type="compositionally biased region" description="Basic and acidic residues" evidence="1">
    <location>
        <begin position="1169"/>
        <end position="1198"/>
    </location>
</feature>
<dbReference type="VEuPathDB" id="FungiDB:H257_18304"/>
<sequence>MPQDEHKAASLRHGSLRYVLEVAPSMLRESDVVSDILIERIRSQEDSEEAVNAILRLMSLHLQSNAHITEQLVELLFTSDYRLCIIHHLPKSKECTALVLHAYRDLLESDSALVVPIMGSLADMPLTPDQQNSVVDMTHTLMPSIDETDIPVVVRGMLAMLTSSNGDALIGSIRAQCHQLSTHTLHLVVEVMGPFLRQGSISLKFILRAIRSADTLTAIDGIWLVLLHAQDPTVPVHPFLNPIFPYDSAWSPPFLTAWTTLTRISRKCTAVWLTATADLALQASHTLVHPFMQLCMLVVQCGFDKSTAAGLRARLVQSGVRAIAYVMQHTRSSLQHDVLVCLLTLTSHSHKLAASSKQQALRWHVPRAAAICIADGVTSLPPSSGHVILDTIYTLSATTDVARLSCVHVIDTLCFALVQLVARDPTALYALVLLTIQKHILATSSASMFQVTAMLLASHLSYAKQLQPLDDRAITTWMHRLLHTAPLQVVPFICAYLSVLHQREQLDDDENAHVVTSGVRRPSGLSLLVPALVRRGVVAVVGSSSFIQIDRFAGLHASDSGEIPMDALHALHDMVHCLVVHALHANKDDGVAALQSLLVSNDDDDNSNDDNKSVGTRQCHVIMAIGVCNGVHHHMMTISSSQALGEVVAAQFQAAYDLAMSMDTMEMLVMLRRDLVLELTHALPAPALHVLYLMLHPPCPPPLSPPSSSHWQLYGTHTSLDNMSVYMPHVSYWTELVIEYGHHARQPTNAETLVQLYAILRLLVEFPCHTFVIAGCNDASPTRTGLFDLLYDQATEQLQDAQAIVGLLDLTVAVAGDSAVLRHRTARLAQSVACHVFPDAALELATWKPYIGRPIAATQVSTNHNTSRRRRHCGALELLQPAVVPLTSHTYYVHHALVTAYVLHPSPSVYLKEILDALTDMTTTTDGGCHVTYRSLTRHTFRLWFAAFWQCLLHHIPHNVVVAIGSSSSNQQHPFAEVVVGFTLVADSFAMVPVALDVDASLGSKTNIVGRMALMLKACQVLCEQIVTCVDRCLKWRQQTAVEDARGDVQRLSPVLLSMEMALSGMETVVQGMQEMALVQWKAAARPELTKLQTLAKDKGGGRALVLPPGQVKQYSIPVGSDFELAELVQWPRGGFDWVGHASGRDGEEEAGDRRRRMDDQYEEEEKEQDERDGGHLAEDERDDGHLAEVERDDGHLDDDTFYASLARTTTVQALQTPQKQGPTDMQDNDTSAAPSSIVPSSQHHPHANTFQAFTTCSSFSSWDSAANDLMGDMEIFCARDSYSAESRLSDLVKLEQILVSPPRIRARTLSWSPHATLAETFLDCMKRVYDDRCLKVMPPRRVEVDLESMLHTIETARRQSRADAATMEAADEMVRMIHHVMEDVRGLHHFGHKGEVEYVTL</sequence>
<evidence type="ECO:0000313" key="2">
    <source>
        <dbReference type="EMBL" id="RHY89648.1"/>
    </source>
</evidence>
<accession>A0A3R6WHB4</accession>
<dbReference type="EMBL" id="QUTG01003946">
    <property type="protein sequence ID" value="RHY89648.1"/>
    <property type="molecule type" value="Genomic_DNA"/>
</dbReference>
<dbReference type="Proteomes" id="UP000285712">
    <property type="component" value="Unassembled WGS sequence"/>
</dbReference>
<gene>
    <name evidence="2" type="ORF">DYB35_004972</name>
    <name evidence="3" type="ORF">DYB37_001730</name>
</gene>
<dbReference type="Proteomes" id="UP000285430">
    <property type="component" value="Unassembled WGS sequence"/>
</dbReference>
<name>A0A3R6WHB4_APHAT</name>
<evidence type="ECO:0000313" key="5">
    <source>
        <dbReference type="Proteomes" id="UP000285712"/>
    </source>
</evidence>
<evidence type="ECO:0000256" key="1">
    <source>
        <dbReference type="SAM" id="MobiDB-lite"/>
    </source>
</evidence>
<feature type="region of interest" description="Disordered" evidence="1">
    <location>
        <begin position="1137"/>
        <end position="1198"/>
    </location>
</feature>
<dbReference type="EMBL" id="QUTH01002867">
    <property type="protein sequence ID" value="RHZ23406.1"/>
    <property type="molecule type" value="Genomic_DNA"/>
</dbReference>
<evidence type="ECO:0000313" key="4">
    <source>
        <dbReference type="Proteomes" id="UP000285430"/>
    </source>
</evidence>
<organism evidence="2 5">
    <name type="scientific">Aphanomyces astaci</name>
    <name type="common">Crayfish plague agent</name>
    <dbReference type="NCBI Taxonomy" id="112090"/>
    <lineage>
        <taxon>Eukaryota</taxon>
        <taxon>Sar</taxon>
        <taxon>Stramenopiles</taxon>
        <taxon>Oomycota</taxon>
        <taxon>Saprolegniomycetes</taxon>
        <taxon>Saprolegniales</taxon>
        <taxon>Verrucalvaceae</taxon>
        <taxon>Aphanomyces</taxon>
    </lineage>
</organism>
<feature type="region of interest" description="Disordered" evidence="1">
    <location>
        <begin position="1214"/>
        <end position="1246"/>
    </location>
</feature>
<evidence type="ECO:0000313" key="3">
    <source>
        <dbReference type="EMBL" id="RHZ23406.1"/>
    </source>
</evidence>
<proteinExistence type="predicted"/>
<reference evidence="4 5" key="1">
    <citation type="submission" date="2018-08" db="EMBL/GenBank/DDBJ databases">
        <title>Aphanomyces genome sequencing and annotation.</title>
        <authorList>
            <person name="Minardi D."/>
            <person name="Oidtmann B."/>
            <person name="Van Der Giezen M."/>
            <person name="Studholme D.J."/>
        </authorList>
    </citation>
    <scope>NUCLEOTIDE SEQUENCE [LARGE SCALE GENOMIC DNA]</scope>
    <source>
        <strain evidence="3 4">Da</strain>
        <strain evidence="2 5">Sv</strain>
    </source>
</reference>